<dbReference type="PANTHER" id="PTHR47212">
    <property type="entry name" value="ADHESIN-LIKE PROTEIN, PUTATIVE (DUF3741)-RELATED"/>
    <property type="match status" value="1"/>
</dbReference>
<feature type="domain" description="DUF3741" evidence="2">
    <location>
        <begin position="233"/>
        <end position="276"/>
    </location>
</feature>
<dbReference type="Proteomes" id="UP000077755">
    <property type="component" value="Chromosome 4"/>
</dbReference>
<gene>
    <name evidence="4" type="ORF">DCAR_0414704</name>
</gene>
<keyword evidence="5" id="KW-1185">Reference proteome</keyword>
<protein>
    <recommendedName>
        <fullName evidence="6">DUF4378 domain-containing protein</fullName>
    </recommendedName>
</protein>
<proteinExistence type="predicted"/>
<evidence type="ECO:0000313" key="4">
    <source>
        <dbReference type="EMBL" id="WOG95388.1"/>
    </source>
</evidence>
<dbReference type="EMBL" id="CP093346">
    <property type="protein sequence ID" value="WOG95388.1"/>
    <property type="molecule type" value="Genomic_DNA"/>
</dbReference>
<organism evidence="4 5">
    <name type="scientific">Daucus carota subsp. sativus</name>
    <name type="common">Carrot</name>
    <dbReference type="NCBI Taxonomy" id="79200"/>
    <lineage>
        <taxon>Eukaryota</taxon>
        <taxon>Viridiplantae</taxon>
        <taxon>Streptophyta</taxon>
        <taxon>Embryophyta</taxon>
        <taxon>Tracheophyta</taxon>
        <taxon>Spermatophyta</taxon>
        <taxon>Magnoliopsida</taxon>
        <taxon>eudicotyledons</taxon>
        <taxon>Gunneridae</taxon>
        <taxon>Pentapetalae</taxon>
        <taxon>asterids</taxon>
        <taxon>campanulids</taxon>
        <taxon>Apiales</taxon>
        <taxon>Apiaceae</taxon>
        <taxon>Apioideae</taxon>
        <taxon>Scandiceae</taxon>
        <taxon>Daucinae</taxon>
        <taxon>Daucus</taxon>
        <taxon>Daucus sect. Daucus</taxon>
    </lineage>
</organism>
<dbReference type="PANTHER" id="PTHR47212:SF4">
    <property type="entry name" value="ADHESIN-LIKE PROTEIN, PUTATIVE (DUF3741)-RELATED"/>
    <property type="match status" value="1"/>
</dbReference>
<dbReference type="AlphaFoldDB" id="A0AAF0WVT0"/>
<feature type="region of interest" description="Disordered" evidence="1">
    <location>
        <begin position="136"/>
        <end position="155"/>
    </location>
</feature>
<name>A0AAF0WVT0_DAUCS</name>
<evidence type="ECO:0000259" key="3">
    <source>
        <dbReference type="Pfam" id="PF14309"/>
    </source>
</evidence>
<dbReference type="Pfam" id="PF14309">
    <property type="entry name" value="DUF4378"/>
    <property type="match status" value="1"/>
</dbReference>
<feature type="region of interest" description="Disordered" evidence="1">
    <location>
        <begin position="465"/>
        <end position="486"/>
    </location>
</feature>
<dbReference type="Pfam" id="PF12552">
    <property type="entry name" value="DUF3741"/>
    <property type="match status" value="1"/>
</dbReference>
<evidence type="ECO:0000256" key="1">
    <source>
        <dbReference type="SAM" id="MobiDB-lite"/>
    </source>
</evidence>
<evidence type="ECO:0000259" key="2">
    <source>
        <dbReference type="Pfam" id="PF12552"/>
    </source>
</evidence>
<reference evidence="4" key="2">
    <citation type="submission" date="2022-03" db="EMBL/GenBank/DDBJ databases">
        <title>Draft title - Genomic analysis of global carrot germplasm unveils the trajectory of domestication and the origin of high carotenoid orange carrot.</title>
        <authorList>
            <person name="Iorizzo M."/>
            <person name="Ellison S."/>
            <person name="Senalik D."/>
            <person name="Macko-Podgorni A."/>
            <person name="Grzebelus D."/>
            <person name="Bostan H."/>
            <person name="Rolling W."/>
            <person name="Curaba J."/>
            <person name="Simon P."/>
        </authorList>
    </citation>
    <scope>NUCLEOTIDE SEQUENCE</scope>
    <source>
        <tissue evidence="4">Leaf</tissue>
    </source>
</reference>
<dbReference type="InterPro" id="IPR025486">
    <property type="entry name" value="DUF4378"/>
</dbReference>
<evidence type="ECO:0000313" key="5">
    <source>
        <dbReference type="Proteomes" id="UP000077755"/>
    </source>
</evidence>
<accession>A0AAF0WVT0</accession>
<feature type="domain" description="DUF4378" evidence="3">
    <location>
        <begin position="788"/>
        <end position="931"/>
    </location>
</feature>
<sequence length="962" mass="109411">MLRIVPTYQTSKIKGSEGLFPRPEMFLSFQGKLWGNDDKERCMRGLIRMFDIRDGRSTRKFLTDRKRGSRNPAGTDTKLKMLTYKDDKDPASEDFEETKTDDINTSVKKLIEGGMFDAKGLKKNINIAGAQLHELNSENGGHLSDKPKHPKRNHTKSCDMHANDLDVAARSSHQLSNQEKPYNHDLEVMLEELFQLNQKGSSCEHDWHDSRSNQVYSLAQEDIGAAFKVLISQRFGDNGHLGGDCNILHFKEFIDALEILGVSKELFSEHLHDPNSMLAKYIQRIETGHLTTDPHTNPLFESSLLDQESNKSSLKKLVDQKHHSFFRRRKRKGKSQNDDSSKYVDEFQPSSKIVILKPESTALQNSDTKSLGTASPESQWTVADITKNERNYSQFSLREMKKKLKHVMSIEWHGVSRSSKSHREFQNLKNHEKGVVEGNSGWSSPNRNHFFTERFAKSLLGMKKDHKLNRPGESETTGVNEHDGNSKQAIPKIYNEAKKHLSEMLSNGDEKEDRVRKQLPKTLAKILSLPEYSSTPSSSPGNNGNHIFLTPQVKLFPPGKSDIVQENMPCILQENHVSQQLPPKQCLESGSCISVEETDKKVLSCIFDPYILGEQSNEKGVEGTMSSTHDEEICEELPEIVTTESYLWEDIELEEDSCKSSSVPLIRAIEILEAAEISDKEKSASILTLNPIRDEMLIHSPPVSPTSPITTVEIGSFDNCVDRADRPSPISILEPFDSDDDISPASSKLIPVKETIEPLHICFDEWDSSDVNHTVSIGTCMEDGESAFEYVEAVLLGSGLNWDEYLLRWLLSDKILDPSLFDEVELFSSRSNDQRLLFDCTDKALKETCERYFTRSFVRQGIYPVPNGMKLINEVWRGVEMEILQHPASQSLEQLVRKDMPKFEKWMDLYFETDHIVIELEKFIIDEMVEELILFSDDHATEDWSLVISHTLAKDEENPICQ</sequence>
<reference evidence="4" key="1">
    <citation type="journal article" date="2016" name="Nat. Genet.">
        <title>A high-quality carrot genome assembly provides new insights into carotenoid accumulation and asterid genome evolution.</title>
        <authorList>
            <person name="Iorizzo M."/>
            <person name="Ellison S."/>
            <person name="Senalik D."/>
            <person name="Zeng P."/>
            <person name="Satapoomin P."/>
            <person name="Huang J."/>
            <person name="Bowman M."/>
            <person name="Iovene M."/>
            <person name="Sanseverino W."/>
            <person name="Cavagnaro P."/>
            <person name="Yildiz M."/>
            <person name="Macko-Podgorni A."/>
            <person name="Moranska E."/>
            <person name="Grzebelus E."/>
            <person name="Grzebelus D."/>
            <person name="Ashrafi H."/>
            <person name="Zheng Z."/>
            <person name="Cheng S."/>
            <person name="Spooner D."/>
            <person name="Van Deynze A."/>
            <person name="Simon P."/>
        </authorList>
    </citation>
    <scope>NUCLEOTIDE SEQUENCE</scope>
    <source>
        <tissue evidence="4">Leaf</tissue>
    </source>
</reference>
<dbReference type="InterPro" id="IPR022212">
    <property type="entry name" value="DUF3741"/>
</dbReference>
<evidence type="ECO:0008006" key="6">
    <source>
        <dbReference type="Google" id="ProtNLM"/>
    </source>
</evidence>